<sequence>MAQTNLPTAMCSDAGFLPEHALVQIDGSSQPRPLGKVHAGQRLLCYDHELGRPSYATLTKCSRSREPAEWLTIALGDDSRFQMTKDHLVQCYEGDRLCHCRASELTPGRHEMISLQLKSCSITGVSESLGLMLGLMQPRVSLAVYQPDRFSIFVSTEGCRSPLLESIAVGSSNSSTTNVTVKNGFLDIADSSDSEDECSSDSRARRRQRSAPPSVSSLRHKDDNSSEVSSSGSYSSRRSEQVIRMSFPPEKCPTGNCLPENALVQIEGTDDPQPLSKVHVGQRLLCYDHLSDKPAYSTVTNCSCRREPADWIAITLEGGSQLAMTKDHAIQCYDNGRMVRCKAAELQQGQHAVLRLHVVRRAIISVSRASVSPLRSVAAALEQASRFSILLATEGSSSPLIESVAVGSPNNSMGIQVEDGFLEQTHSAALESCIARIGPDSSQSVSDSRDSASDQSSSQSLSIGRSEQ</sequence>
<name>A0A813FL46_POLGL</name>
<dbReference type="AlphaFoldDB" id="A0A813FL46"/>
<feature type="region of interest" description="Disordered" evidence="1">
    <location>
        <begin position="439"/>
        <end position="468"/>
    </location>
</feature>
<dbReference type="EMBL" id="CAJNNV010025567">
    <property type="protein sequence ID" value="CAE8615128.1"/>
    <property type="molecule type" value="Genomic_DNA"/>
</dbReference>
<proteinExistence type="predicted"/>
<comment type="caution">
    <text evidence="2">The sequence shown here is derived from an EMBL/GenBank/DDBJ whole genome shotgun (WGS) entry which is preliminary data.</text>
</comment>
<feature type="non-terminal residue" evidence="2">
    <location>
        <position position="1"/>
    </location>
</feature>
<keyword evidence="3" id="KW-1185">Reference proteome</keyword>
<evidence type="ECO:0000256" key="1">
    <source>
        <dbReference type="SAM" id="MobiDB-lite"/>
    </source>
</evidence>
<accession>A0A813FL46</accession>
<feature type="region of interest" description="Disordered" evidence="1">
    <location>
        <begin position="191"/>
        <end position="240"/>
    </location>
</feature>
<protein>
    <submittedName>
        <fullName evidence="2">Uncharacterized protein</fullName>
    </submittedName>
</protein>
<dbReference type="Proteomes" id="UP000654075">
    <property type="component" value="Unassembled WGS sequence"/>
</dbReference>
<organism evidence="2 3">
    <name type="scientific">Polarella glacialis</name>
    <name type="common">Dinoflagellate</name>
    <dbReference type="NCBI Taxonomy" id="89957"/>
    <lineage>
        <taxon>Eukaryota</taxon>
        <taxon>Sar</taxon>
        <taxon>Alveolata</taxon>
        <taxon>Dinophyceae</taxon>
        <taxon>Suessiales</taxon>
        <taxon>Suessiaceae</taxon>
        <taxon>Polarella</taxon>
    </lineage>
</organism>
<reference evidence="2" key="1">
    <citation type="submission" date="2021-02" db="EMBL/GenBank/DDBJ databases">
        <authorList>
            <person name="Dougan E. K."/>
            <person name="Rhodes N."/>
            <person name="Thang M."/>
            <person name="Chan C."/>
        </authorList>
    </citation>
    <scope>NUCLEOTIDE SEQUENCE</scope>
</reference>
<evidence type="ECO:0000313" key="3">
    <source>
        <dbReference type="Proteomes" id="UP000654075"/>
    </source>
</evidence>
<dbReference type="InterPro" id="IPR036844">
    <property type="entry name" value="Hint_dom_sf"/>
</dbReference>
<dbReference type="SUPFAM" id="SSF51294">
    <property type="entry name" value="Hedgehog/intein (Hint) domain"/>
    <property type="match status" value="2"/>
</dbReference>
<dbReference type="Gene3D" id="2.170.16.10">
    <property type="entry name" value="Hedgehog/Intein (Hint) domain"/>
    <property type="match status" value="1"/>
</dbReference>
<feature type="compositionally biased region" description="Low complexity" evidence="1">
    <location>
        <begin position="226"/>
        <end position="236"/>
    </location>
</feature>
<evidence type="ECO:0000313" key="2">
    <source>
        <dbReference type="EMBL" id="CAE8615128.1"/>
    </source>
</evidence>
<gene>
    <name evidence="2" type="ORF">PGLA1383_LOCUS32844</name>
</gene>
<feature type="compositionally biased region" description="Low complexity" evidence="1">
    <location>
        <begin position="453"/>
        <end position="462"/>
    </location>
</feature>